<dbReference type="SUPFAM" id="SSF53448">
    <property type="entry name" value="Nucleotide-diphospho-sugar transferases"/>
    <property type="match status" value="1"/>
</dbReference>
<reference evidence="4 5" key="1">
    <citation type="journal article" date="2014" name="PLoS Genet.">
        <title>Phylogenetically driven sequencing of extremely halophilic archaea reveals strategies for static and dynamic osmo-response.</title>
        <authorList>
            <person name="Becker E.A."/>
            <person name="Seitzer P.M."/>
            <person name="Tritt A."/>
            <person name="Larsen D."/>
            <person name="Krusor M."/>
            <person name="Yao A.I."/>
            <person name="Wu D."/>
            <person name="Madern D."/>
            <person name="Eisen J.A."/>
            <person name="Darling A.E."/>
            <person name="Facciotti M.T."/>
        </authorList>
    </citation>
    <scope>NUCLEOTIDE SEQUENCE [LARGE SCALE GENOMIC DNA]</scope>
    <source>
        <strain evidence="5">ATCC 49778 / DSM 6131 / JCM 7785 / NBRC 101032 / NCIMB 13157 / TR-1</strain>
    </source>
</reference>
<evidence type="ECO:0000256" key="1">
    <source>
        <dbReference type="ARBA" id="ARBA00022679"/>
    </source>
</evidence>
<organism evidence="4 5">
    <name type="scientific">Haloarcula japonica (strain ATCC 49778 / DSM 6131 / JCM 7785 / NBRC 101032 / NCIMB 13157 / TR-1)</name>
    <dbReference type="NCBI Taxonomy" id="1227453"/>
    <lineage>
        <taxon>Archaea</taxon>
        <taxon>Methanobacteriati</taxon>
        <taxon>Methanobacteriota</taxon>
        <taxon>Stenosarchaea group</taxon>
        <taxon>Halobacteria</taxon>
        <taxon>Halobacteriales</taxon>
        <taxon>Haloarculaceae</taxon>
        <taxon>Haloarcula</taxon>
    </lineage>
</organism>
<accession>M0LA85</accession>
<protein>
    <submittedName>
        <fullName evidence="4">Glucose-1-phosphate thymidylyltransferase</fullName>
    </submittedName>
</protein>
<dbReference type="STRING" id="1227453.C444_09827"/>
<dbReference type="Pfam" id="PF00483">
    <property type="entry name" value="NTP_transferase"/>
    <property type="match status" value="1"/>
</dbReference>
<dbReference type="Proteomes" id="UP000011524">
    <property type="component" value="Unassembled WGS sequence"/>
</dbReference>
<keyword evidence="1" id="KW-0808">Transferase</keyword>
<sequence length="75" mass="8277">MKAVILAAGEGTRFRPLAEDKPKGMVEVSGKPILTRCLEKLAELGAGEFSIICGYLKDDIFQHYSNKVDEISITY</sequence>
<gene>
    <name evidence="4" type="ORF">C444_09827</name>
</gene>
<keyword evidence="5" id="KW-1185">Reference proteome</keyword>
<feature type="domain" description="Nucleotidyl transferase" evidence="3">
    <location>
        <begin position="2"/>
        <end position="72"/>
    </location>
</feature>
<keyword evidence="2" id="KW-0548">Nucleotidyltransferase</keyword>
<evidence type="ECO:0000313" key="4">
    <source>
        <dbReference type="EMBL" id="EMA30472.1"/>
    </source>
</evidence>
<comment type="caution">
    <text evidence="4">The sequence shown here is derived from an EMBL/GenBank/DDBJ whole genome shotgun (WGS) entry which is preliminary data.</text>
</comment>
<dbReference type="PATRIC" id="fig|1227453.3.peg.1928"/>
<dbReference type="InterPro" id="IPR005835">
    <property type="entry name" value="NTP_transferase_dom"/>
</dbReference>
<dbReference type="EMBL" id="AOLY01000033">
    <property type="protein sequence ID" value="EMA30472.1"/>
    <property type="molecule type" value="Genomic_DNA"/>
</dbReference>
<dbReference type="InterPro" id="IPR029044">
    <property type="entry name" value="Nucleotide-diphossugar_trans"/>
</dbReference>
<dbReference type="AlphaFoldDB" id="M0LA85"/>
<dbReference type="GO" id="GO:0016779">
    <property type="term" value="F:nucleotidyltransferase activity"/>
    <property type="evidence" value="ECO:0007669"/>
    <property type="project" value="UniProtKB-KW"/>
</dbReference>
<evidence type="ECO:0000259" key="3">
    <source>
        <dbReference type="Pfam" id="PF00483"/>
    </source>
</evidence>
<dbReference type="PANTHER" id="PTHR43584:SF8">
    <property type="entry name" value="N-ACETYLMURAMATE ALPHA-1-PHOSPHATE URIDYLYLTRANSFERASE"/>
    <property type="match status" value="1"/>
</dbReference>
<dbReference type="InterPro" id="IPR050065">
    <property type="entry name" value="GlmU-like"/>
</dbReference>
<dbReference type="Gene3D" id="3.90.550.10">
    <property type="entry name" value="Spore Coat Polysaccharide Biosynthesis Protein SpsA, Chain A"/>
    <property type="match status" value="1"/>
</dbReference>
<evidence type="ECO:0000313" key="5">
    <source>
        <dbReference type="Proteomes" id="UP000011524"/>
    </source>
</evidence>
<evidence type="ECO:0000256" key="2">
    <source>
        <dbReference type="ARBA" id="ARBA00022695"/>
    </source>
</evidence>
<dbReference type="eggNOG" id="arCOG00664">
    <property type="taxonomic scope" value="Archaea"/>
</dbReference>
<dbReference type="PANTHER" id="PTHR43584">
    <property type="entry name" value="NUCLEOTIDYL TRANSFERASE"/>
    <property type="match status" value="1"/>
</dbReference>
<proteinExistence type="predicted"/>
<dbReference type="OrthoDB" id="15372at2157"/>
<name>M0LA85_HALJT</name>